<sequence>MAPSILVRQSYSSGDDSSNSASSTFSSTRITIIIAIAVIVALKIGLLIWLCHWRNKKRRERQARGCHCCDDMDYCCLPWWYWSSDSRCRCGQLQNNAWPAAGPRAYEPAPPYSSQPHPDAGYYAAQREDQGNAGDAYGSAPMELKPTYMIGQQYEGLHGMPGEGGKEDRVPEVRVQYV</sequence>
<organism evidence="2 3">
    <name type="scientific">Oleoguttula mirabilis</name>
    <dbReference type="NCBI Taxonomy" id="1507867"/>
    <lineage>
        <taxon>Eukaryota</taxon>
        <taxon>Fungi</taxon>
        <taxon>Dikarya</taxon>
        <taxon>Ascomycota</taxon>
        <taxon>Pezizomycotina</taxon>
        <taxon>Dothideomycetes</taxon>
        <taxon>Dothideomycetidae</taxon>
        <taxon>Mycosphaerellales</taxon>
        <taxon>Teratosphaeriaceae</taxon>
        <taxon>Oleoguttula</taxon>
    </lineage>
</organism>
<protein>
    <submittedName>
        <fullName evidence="2">Uncharacterized protein</fullName>
    </submittedName>
</protein>
<gene>
    <name evidence="2" type="ORF">LTR36_001091</name>
</gene>
<dbReference type="AlphaFoldDB" id="A0AAV9JQ26"/>
<dbReference type="Proteomes" id="UP001324427">
    <property type="component" value="Unassembled WGS sequence"/>
</dbReference>
<keyword evidence="1" id="KW-0812">Transmembrane</keyword>
<reference evidence="2 3" key="1">
    <citation type="submission" date="2021-11" db="EMBL/GenBank/DDBJ databases">
        <title>Black yeast isolated from Biological Soil Crust.</title>
        <authorList>
            <person name="Kurbessoian T."/>
        </authorList>
    </citation>
    <scope>NUCLEOTIDE SEQUENCE [LARGE SCALE GENOMIC DNA]</scope>
    <source>
        <strain evidence="2 3">CCFEE 5522</strain>
    </source>
</reference>
<accession>A0AAV9JQ26</accession>
<dbReference type="EMBL" id="JAVFHQ010000011">
    <property type="protein sequence ID" value="KAK4547435.1"/>
    <property type="molecule type" value="Genomic_DNA"/>
</dbReference>
<proteinExistence type="predicted"/>
<evidence type="ECO:0000313" key="3">
    <source>
        <dbReference type="Proteomes" id="UP001324427"/>
    </source>
</evidence>
<name>A0AAV9JQ26_9PEZI</name>
<feature type="transmembrane region" description="Helical" evidence="1">
    <location>
        <begin position="30"/>
        <end position="51"/>
    </location>
</feature>
<evidence type="ECO:0000256" key="1">
    <source>
        <dbReference type="SAM" id="Phobius"/>
    </source>
</evidence>
<evidence type="ECO:0000313" key="2">
    <source>
        <dbReference type="EMBL" id="KAK4547435.1"/>
    </source>
</evidence>
<keyword evidence="3" id="KW-1185">Reference proteome</keyword>
<keyword evidence="1" id="KW-0472">Membrane</keyword>
<keyword evidence="1" id="KW-1133">Transmembrane helix</keyword>
<comment type="caution">
    <text evidence="2">The sequence shown here is derived from an EMBL/GenBank/DDBJ whole genome shotgun (WGS) entry which is preliminary data.</text>
</comment>